<comment type="subunit">
    <text evidence="6">Interacts with MinD and FtsZ.</text>
</comment>
<dbReference type="PANTHER" id="PTHR34108:SF1">
    <property type="entry name" value="SEPTUM SITE-DETERMINING PROTEIN MINC"/>
    <property type="match status" value="1"/>
</dbReference>
<organism evidence="9 10">
    <name type="scientific">Stappia sediminis</name>
    <dbReference type="NCBI Taxonomy" id="2692190"/>
    <lineage>
        <taxon>Bacteria</taxon>
        <taxon>Pseudomonadati</taxon>
        <taxon>Pseudomonadota</taxon>
        <taxon>Alphaproteobacteria</taxon>
        <taxon>Hyphomicrobiales</taxon>
        <taxon>Stappiaceae</taxon>
        <taxon>Stappia</taxon>
    </lineage>
</organism>
<dbReference type="GO" id="GO:1901891">
    <property type="term" value="P:regulation of cell septum assembly"/>
    <property type="evidence" value="ECO:0007669"/>
    <property type="project" value="InterPro"/>
</dbReference>
<protein>
    <recommendedName>
        <fullName evidence="6">Probable septum site-determining protein MinC</fullName>
    </recommendedName>
</protein>
<evidence type="ECO:0000256" key="5">
    <source>
        <dbReference type="ARBA" id="ARBA00025606"/>
    </source>
</evidence>
<dbReference type="NCBIfam" id="TIGR01222">
    <property type="entry name" value="minC"/>
    <property type="match status" value="1"/>
</dbReference>
<dbReference type="Gene3D" id="2.160.20.70">
    <property type="match status" value="1"/>
</dbReference>
<feature type="domain" description="Septum formation inhibitor MinC C-terminal" evidence="8">
    <location>
        <begin position="140"/>
        <end position="239"/>
    </location>
</feature>
<proteinExistence type="inferred from homology"/>
<reference evidence="9 10" key="1">
    <citation type="submission" date="2019-12" db="EMBL/GenBank/DDBJ databases">
        <authorList>
            <person name="Li M."/>
        </authorList>
    </citation>
    <scope>NUCLEOTIDE SEQUENCE [LARGE SCALE GENOMIC DNA]</scope>
    <source>
        <strain evidence="9 10">GBMRC 2046</strain>
    </source>
</reference>
<dbReference type="Proteomes" id="UP000433101">
    <property type="component" value="Unassembled WGS sequence"/>
</dbReference>
<dbReference type="HAMAP" id="MF_00267">
    <property type="entry name" value="MinC"/>
    <property type="match status" value="1"/>
</dbReference>
<dbReference type="GO" id="GO:0000917">
    <property type="term" value="P:division septum assembly"/>
    <property type="evidence" value="ECO:0007669"/>
    <property type="project" value="UniProtKB-KW"/>
</dbReference>
<feature type="region of interest" description="Disordered" evidence="7">
    <location>
        <begin position="81"/>
        <end position="138"/>
    </location>
</feature>
<dbReference type="InterPro" id="IPR036145">
    <property type="entry name" value="MinC_C_sf"/>
</dbReference>
<evidence type="ECO:0000256" key="7">
    <source>
        <dbReference type="SAM" id="MobiDB-lite"/>
    </source>
</evidence>
<feature type="compositionally biased region" description="Low complexity" evidence="7">
    <location>
        <begin position="103"/>
        <end position="114"/>
    </location>
</feature>
<dbReference type="GO" id="GO:0000902">
    <property type="term" value="P:cell morphogenesis"/>
    <property type="evidence" value="ECO:0007669"/>
    <property type="project" value="InterPro"/>
</dbReference>
<keyword evidence="2 6" id="KW-0132">Cell division</keyword>
<accession>A0A7X3S873</accession>
<evidence type="ECO:0000259" key="8">
    <source>
        <dbReference type="Pfam" id="PF03775"/>
    </source>
</evidence>
<evidence type="ECO:0000256" key="6">
    <source>
        <dbReference type="HAMAP-Rule" id="MF_00267"/>
    </source>
</evidence>
<dbReference type="Pfam" id="PF03775">
    <property type="entry name" value="MinC_C"/>
    <property type="match status" value="1"/>
</dbReference>
<comment type="function">
    <text evidence="5 6">Cell division inhibitor that blocks the formation of polar Z ring septums. Rapidly oscillates between the poles of the cell to destabilize FtsZ filaments that have formed before they mature into polar Z rings. Prevents FtsZ polymerization.</text>
</comment>
<keyword evidence="4 6" id="KW-0131">Cell cycle</keyword>
<evidence type="ECO:0000256" key="3">
    <source>
        <dbReference type="ARBA" id="ARBA00023210"/>
    </source>
</evidence>
<dbReference type="RefSeq" id="WP_160775733.1">
    <property type="nucleotide sequence ID" value="NZ_WUMV01000003.1"/>
</dbReference>
<dbReference type="Gene3D" id="3.30.70.260">
    <property type="match status" value="1"/>
</dbReference>
<dbReference type="AlphaFoldDB" id="A0A7X3S873"/>
<dbReference type="InterPro" id="IPR013033">
    <property type="entry name" value="MinC"/>
</dbReference>
<comment type="similarity">
    <text evidence="1 6">Belongs to the MinC family.</text>
</comment>
<comment type="caution">
    <text evidence="9">The sequence shown here is derived from an EMBL/GenBank/DDBJ whole genome shotgun (WGS) entry which is preliminary data.</text>
</comment>
<evidence type="ECO:0000256" key="1">
    <source>
        <dbReference type="ARBA" id="ARBA00006291"/>
    </source>
</evidence>
<sequence>MRFKGKSFIAIVLTPERPFEAWFAEVDRIISRSPGFFLNRPIILDARGSSMSVDELEHVLAGVKERSIQVMGIEGIASNKLKDGMPPSISGGKATKDVEGPAEEAAPQAAAKPSTADKEPAEEVPVAEESASGSGKSILITEPVRSGQSIMNADGDVTVVGSVGSGAEVIAGGSIHIYGALRGRALAGVSGNEQARIFCSKLDAELVAINGMYKVADDFDRNHLQSAMQIRLEQDSLIFEKLA</sequence>
<evidence type="ECO:0000313" key="9">
    <source>
        <dbReference type="EMBL" id="MXN65563.1"/>
    </source>
</evidence>
<evidence type="ECO:0000256" key="2">
    <source>
        <dbReference type="ARBA" id="ARBA00022618"/>
    </source>
</evidence>
<gene>
    <name evidence="6 9" type="primary">minC</name>
    <name evidence="9" type="ORF">GR183_11680</name>
</gene>
<name>A0A7X3S873_9HYPH</name>
<keyword evidence="3 6" id="KW-0717">Septation</keyword>
<dbReference type="PANTHER" id="PTHR34108">
    <property type="entry name" value="SEPTUM SITE-DETERMINING PROTEIN MINC"/>
    <property type="match status" value="1"/>
</dbReference>
<evidence type="ECO:0000256" key="4">
    <source>
        <dbReference type="ARBA" id="ARBA00023306"/>
    </source>
</evidence>
<evidence type="ECO:0000313" key="10">
    <source>
        <dbReference type="Proteomes" id="UP000433101"/>
    </source>
</evidence>
<dbReference type="EMBL" id="WUMV01000003">
    <property type="protein sequence ID" value="MXN65563.1"/>
    <property type="molecule type" value="Genomic_DNA"/>
</dbReference>
<dbReference type="InterPro" id="IPR016098">
    <property type="entry name" value="CAP/MinC_C"/>
</dbReference>
<dbReference type="InterPro" id="IPR005526">
    <property type="entry name" value="Septum_form_inhib_MinC_C"/>
</dbReference>
<dbReference type="SUPFAM" id="SSF63848">
    <property type="entry name" value="Cell-division inhibitor MinC, C-terminal domain"/>
    <property type="match status" value="1"/>
</dbReference>
<keyword evidence="10" id="KW-1185">Reference proteome</keyword>